<accession>A0A7K0CNQ3</accession>
<evidence type="ECO:0000313" key="9">
    <source>
        <dbReference type="Proteomes" id="UP000466345"/>
    </source>
</evidence>
<sequence>MRLFVPTMAAAALLAPALLAATVPPADSPPHAPAATPLRQAFADASARHGVPEDVLLAVSYLESRWDGHGGAPSVAGGYGPMHLTDRLAGTPDAPATLPRAARLTGLAPALLRRDPAANVAGGAALLAELQGRLDLPRSTDPADWYGAVAAYSTARDPWAAREFADGVYDVLRTGERRTTDGGERLELRSRRDVRPREEQRARLGRGQPPAQGRAQCPRTLACEWVPAPYEEFKGDDGQPDYGNHDLARRPGDLPVRYIVVHDTEGSYEGSVQTVQDPKSVSWQYTIRSRDGHVAQHVPLEAVAWHAGNWQINTQSIGIEHEARLTEPDAWFTEAMYRSSARLVRWLARRYDIPLDRQHIIGHDNVPPGDPGSVAGMHTDPGPYWDWAHYFDLLGAPFKATGGSGAVTILPDYAANRPPYIACRAKDDACPPHGSTAVRLHSAPDADSPLVKDAGQHKGEGLSSTGVNDTGARASTGQQFALAGRKGDWTAIWYLGQKAWFHDPAGARTAVPARAEVVTPRAGRESVPVYGRALPEAAAYPEGIKPVEQKALPYELKAGQSYVLGGEMPGEHYYATEFTGPLQRTVVRGTTEYYQIQFGHRLAYVKAADVTVSPAGRAPREAA</sequence>
<dbReference type="CDD" id="cd00254">
    <property type="entry name" value="LT-like"/>
    <property type="match status" value="1"/>
</dbReference>
<feature type="region of interest" description="Disordered" evidence="5">
    <location>
        <begin position="180"/>
        <end position="216"/>
    </location>
</feature>
<dbReference type="SMART" id="SM00644">
    <property type="entry name" value="Ami_2"/>
    <property type="match status" value="1"/>
</dbReference>
<keyword evidence="6" id="KW-0732">Signal</keyword>
<dbReference type="PANTHER" id="PTHR30417">
    <property type="entry name" value="N-ACETYLMURAMOYL-L-ALANINE AMIDASE AMID"/>
    <property type="match status" value="1"/>
</dbReference>
<comment type="catalytic activity">
    <reaction evidence="1">
        <text>Hydrolyzes the link between N-acetylmuramoyl residues and L-amino acid residues in certain cell-wall glycopeptides.</text>
        <dbReference type="EC" id="3.5.1.28"/>
    </reaction>
</comment>
<dbReference type="PANTHER" id="PTHR30417:SF1">
    <property type="entry name" value="N-ACETYLMURAMOYL-L-ALANINE AMIDASE AMID"/>
    <property type="match status" value="1"/>
</dbReference>
<dbReference type="GO" id="GO:0071555">
    <property type="term" value="P:cell wall organization"/>
    <property type="evidence" value="ECO:0007669"/>
    <property type="project" value="UniProtKB-KW"/>
</dbReference>
<dbReference type="EMBL" id="WEGJ01000026">
    <property type="protein sequence ID" value="MQY14913.1"/>
    <property type="molecule type" value="Genomic_DNA"/>
</dbReference>
<dbReference type="GO" id="GO:0008745">
    <property type="term" value="F:N-acetylmuramoyl-L-alanine amidase activity"/>
    <property type="evidence" value="ECO:0007669"/>
    <property type="project" value="UniProtKB-EC"/>
</dbReference>
<dbReference type="FunFam" id="3.40.80.10:FF:000006">
    <property type="entry name" value="N-acetylmuramoyl-L-alanine amidase"/>
    <property type="match status" value="1"/>
</dbReference>
<evidence type="ECO:0000256" key="1">
    <source>
        <dbReference type="ARBA" id="ARBA00001561"/>
    </source>
</evidence>
<dbReference type="SUPFAM" id="SSF53955">
    <property type="entry name" value="Lysozyme-like"/>
    <property type="match status" value="1"/>
</dbReference>
<name>A0A7K0CNQ3_9ACTN</name>
<dbReference type="EC" id="3.5.1.28" evidence="2"/>
<dbReference type="AlphaFoldDB" id="A0A7K0CNQ3"/>
<feature type="chain" id="PRO_5038810060" description="N-acetylmuramoyl-L-alanine amidase" evidence="6">
    <location>
        <begin position="21"/>
        <end position="623"/>
    </location>
</feature>
<comment type="caution">
    <text evidence="8">The sequence shown here is derived from an EMBL/GenBank/DDBJ whole genome shotgun (WGS) entry which is preliminary data.</text>
</comment>
<gene>
    <name evidence="8" type="ORF">SRB5_50890</name>
</gene>
<evidence type="ECO:0000256" key="5">
    <source>
        <dbReference type="SAM" id="MobiDB-lite"/>
    </source>
</evidence>
<feature type="signal peptide" evidence="6">
    <location>
        <begin position="1"/>
        <end position="20"/>
    </location>
</feature>
<evidence type="ECO:0000259" key="7">
    <source>
        <dbReference type="SMART" id="SM00644"/>
    </source>
</evidence>
<dbReference type="Proteomes" id="UP000466345">
    <property type="component" value="Unassembled WGS sequence"/>
</dbReference>
<dbReference type="Pfam" id="PF01510">
    <property type="entry name" value="Amidase_2"/>
    <property type="match status" value="1"/>
</dbReference>
<evidence type="ECO:0000256" key="2">
    <source>
        <dbReference type="ARBA" id="ARBA00011901"/>
    </source>
</evidence>
<dbReference type="InterPro" id="IPR002502">
    <property type="entry name" value="Amidase_domain"/>
</dbReference>
<dbReference type="Gene3D" id="3.40.80.10">
    <property type="entry name" value="Peptidoglycan recognition protein-like"/>
    <property type="match status" value="1"/>
</dbReference>
<dbReference type="SUPFAM" id="SSF55846">
    <property type="entry name" value="N-acetylmuramoyl-L-alanine amidase-like"/>
    <property type="match status" value="1"/>
</dbReference>
<keyword evidence="4" id="KW-0961">Cell wall biogenesis/degradation</keyword>
<organism evidence="8 9">
    <name type="scientific">Streptomyces smaragdinus</name>
    <dbReference type="NCBI Taxonomy" id="2585196"/>
    <lineage>
        <taxon>Bacteria</taxon>
        <taxon>Bacillati</taxon>
        <taxon>Actinomycetota</taxon>
        <taxon>Actinomycetes</taxon>
        <taxon>Kitasatosporales</taxon>
        <taxon>Streptomycetaceae</taxon>
        <taxon>Streptomyces</taxon>
    </lineage>
</organism>
<feature type="region of interest" description="Disordered" evidence="5">
    <location>
        <begin position="441"/>
        <end position="471"/>
    </location>
</feature>
<dbReference type="InterPro" id="IPR036505">
    <property type="entry name" value="Amidase/PGRP_sf"/>
</dbReference>
<keyword evidence="9" id="KW-1185">Reference proteome</keyword>
<dbReference type="GO" id="GO:0009253">
    <property type="term" value="P:peptidoglycan catabolic process"/>
    <property type="evidence" value="ECO:0007669"/>
    <property type="project" value="InterPro"/>
</dbReference>
<feature type="domain" description="N-acetylmuramoyl-L-alanine amidase" evidence="7">
    <location>
        <begin position="245"/>
        <end position="382"/>
    </location>
</feature>
<keyword evidence="3" id="KW-0378">Hydrolase</keyword>
<proteinExistence type="predicted"/>
<reference evidence="8 9" key="1">
    <citation type="submission" date="2019-10" db="EMBL/GenBank/DDBJ databases">
        <title>Streptomyces smaragdinus sp. nov. and Streptomyces fabii sp. nov., isolated from the gut of fungus growing-termite Macrotermes natalensis.</title>
        <authorList>
            <person name="Schwitalla J."/>
            <person name="Benndorf R."/>
            <person name="Martin K."/>
            <person name="De Beer W."/>
            <person name="Kaster A.-K."/>
            <person name="Vollmers J."/>
            <person name="Poulsen M."/>
            <person name="Beemelmanns C."/>
        </authorList>
    </citation>
    <scope>NUCLEOTIDE SEQUENCE [LARGE SCALE GENOMIC DNA]</scope>
    <source>
        <strain evidence="8 9">RB5</strain>
    </source>
</reference>
<dbReference type="InterPro" id="IPR051206">
    <property type="entry name" value="NAMLAA_amidase_2"/>
</dbReference>
<protein>
    <recommendedName>
        <fullName evidence="2">N-acetylmuramoyl-L-alanine amidase</fullName>
        <ecNumber evidence="2">3.5.1.28</ecNumber>
    </recommendedName>
</protein>
<evidence type="ECO:0000256" key="4">
    <source>
        <dbReference type="ARBA" id="ARBA00023316"/>
    </source>
</evidence>
<dbReference type="Gene3D" id="1.10.530.10">
    <property type="match status" value="1"/>
</dbReference>
<evidence type="ECO:0000313" key="8">
    <source>
        <dbReference type="EMBL" id="MQY14913.1"/>
    </source>
</evidence>
<dbReference type="InterPro" id="IPR023346">
    <property type="entry name" value="Lysozyme-like_dom_sf"/>
</dbReference>
<feature type="compositionally biased region" description="Polar residues" evidence="5">
    <location>
        <begin position="462"/>
        <end position="471"/>
    </location>
</feature>
<feature type="compositionally biased region" description="Basic and acidic residues" evidence="5">
    <location>
        <begin position="180"/>
        <end position="202"/>
    </location>
</feature>
<evidence type="ECO:0000256" key="6">
    <source>
        <dbReference type="SAM" id="SignalP"/>
    </source>
</evidence>
<evidence type="ECO:0000256" key="3">
    <source>
        <dbReference type="ARBA" id="ARBA00022801"/>
    </source>
</evidence>
<dbReference type="GO" id="GO:0009254">
    <property type="term" value="P:peptidoglycan turnover"/>
    <property type="evidence" value="ECO:0007669"/>
    <property type="project" value="TreeGrafter"/>
</dbReference>
<dbReference type="CDD" id="cd06583">
    <property type="entry name" value="PGRP"/>
    <property type="match status" value="1"/>
</dbReference>